<gene>
    <name evidence="1" type="ORF">GcM1_013001</name>
</gene>
<feature type="non-terminal residue" evidence="1">
    <location>
        <position position="103"/>
    </location>
</feature>
<sequence>MIYERQDNSSQTQVERQSIKAGMSNFLDHQAKIFNQRFAEAKAILNAFCGTLDTITVSDPELRAALEQAVSGLQSQVQAILWGRPNKAATKLTVPPQQCERAQ</sequence>
<reference evidence="1 2" key="1">
    <citation type="journal article" date="2018" name="BMC Genomics">
        <title>Comparative genome analyses reveal sequence features reflecting distinct modes of host-adaptation between dicot and monocot powdery mildew.</title>
        <authorList>
            <person name="Wu Y."/>
            <person name="Ma X."/>
            <person name="Pan Z."/>
            <person name="Kale S.D."/>
            <person name="Song Y."/>
            <person name="King H."/>
            <person name="Zhang Q."/>
            <person name="Presley C."/>
            <person name="Deng X."/>
            <person name="Wei C.I."/>
            <person name="Xiao S."/>
        </authorList>
    </citation>
    <scope>NUCLEOTIDE SEQUENCE [LARGE SCALE GENOMIC DNA]</scope>
    <source>
        <strain evidence="1">UMSG1</strain>
    </source>
</reference>
<dbReference type="AlphaFoldDB" id="A0A420JCS7"/>
<name>A0A420JCS7_9PEZI</name>
<evidence type="ECO:0000313" key="2">
    <source>
        <dbReference type="Proteomes" id="UP000285326"/>
    </source>
</evidence>
<evidence type="ECO:0000313" key="1">
    <source>
        <dbReference type="EMBL" id="RKF96047.1"/>
    </source>
</evidence>
<accession>A0A420JCS7</accession>
<dbReference type="Proteomes" id="UP000285326">
    <property type="component" value="Unassembled WGS sequence"/>
</dbReference>
<comment type="caution">
    <text evidence="1">The sequence shown here is derived from an EMBL/GenBank/DDBJ whole genome shotgun (WGS) entry which is preliminary data.</text>
</comment>
<proteinExistence type="predicted"/>
<organism evidence="1 2">
    <name type="scientific">Golovinomyces cichoracearum</name>
    <dbReference type="NCBI Taxonomy" id="62708"/>
    <lineage>
        <taxon>Eukaryota</taxon>
        <taxon>Fungi</taxon>
        <taxon>Dikarya</taxon>
        <taxon>Ascomycota</taxon>
        <taxon>Pezizomycotina</taxon>
        <taxon>Leotiomycetes</taxon>
        <taxon>Erysiphales</taxon>
        <taxon>Erysiphaceae</taxon>
        <taxon>Golovinomyces</taxon>
    </lineage>
</organism>
<dbReference type="EMBL" id="MCBS01001308">
    <property type="protein sequence ID" value="RKF96047.1"/>
    <property type="molecule type" value="Genomic_DNA"/>
</dbReference>
<protein>
    <submittedName>
        <fullName evidence="1">Putative eka-like protein</fullName>
    </submittedName>
</protein>